<keyword evidence="2" id="KW-0853">WD repeat</keyword>
<accession>A0A917CAE5</accession>
<organism evidence="6 7">
    <name type="scientific">Terasakiella brassicae</name>
    <dbReference type="NCBI Taxonomy" id="1634917"/>
    <lineage>
        <taxon>Bacteria</taxon>
        <taxon>Pseudomonadati</taxon>
        <taxon>Pseudomonadota</taxon>
        <taxon>Alphaproteobacteria</taxon>
        <taxon>Rhodospirillales</taxon>
        <taxon>Terasakiellaceae</taxon>
        <taxon>Terasakiella</taxon>
    </lineage>
</organism>
<evidence type="ECO:0000256" key="2">
    <source>
        <dbReference type="PROSITE-ProRule" id="PRU00221"/>
    </source>
</evidence>
<dbReference type="Gene3D" id="2.60.40.10">
    <property type="entry name" value="Immunoglobulins"/>
    <property type="match status" value="1"/>
</dbReference>
<dbReference type="PANTHER" id="PTHR22840:SF12">
    <property type="entry name" value="WD REPEAT-CONTAINING PROTEIN 36"/>
    <property type="match status" value="1"/>
</dbReference>
<name>A0A917CAE5_9PROT</name>
<reference evidence="6" key="2">
    <citation type="submission" date="2020-09" db="EMBL/GenBank/DDBJ databases">
        <authorList>
            <person name="Sun Q."/>
            <person name="Zhou Y."/>
        </authorList>
    </citation>
    <scope>NUCLEOTIDE SEQUENCE</scope>
    <source>
        <strain evidence="6">CGMCC 1.15254</strain>
    </source>
</reference>
<dbReference type="RefSeq" id="WP_188667272.1">
    <property type="nucleotide sequence ID" value="NZ_BMHV01000050.1"/>
</dbReference>
<feature type="signal peptide" evidence="3">
    <location>
        <begin position="1"/>
        <end position="27"/>
    </location>
</feature>
<dbReference type="GO" id="GO:0004197">
    <property type="term" value="F:cysteine-type endopeptidase activity"/>
    <property type="evidence" value="ECO:0007669"/>
    <property type="project" value="InterPro"/>
</dbReference>
<gene>
    <name evidence="6" type="ORF">GCM10011332_33100</name>
</gene>
<dbReference type="SUPFAM" id="SSF50978">
    <property type="entry name" value="WD40 repeat-like"/>
    <property type="match status" value="1"/>
</dbReference>
<proteinExistence type="predicted"/>
<dbReference type="AlphaFoldDB" id="A0A917CAE5"/>
<feature type="domain" description="Nucleoporin Nup159/Nup146 N-terminal" evidence="5">
    <location>
        <begin position="111"/>
        <end position="242"/>
    </location>
</feature>
<dbReference type="InterPro" id="IPR011600">
    <property type="entry name" value="Pept_C14_caspase"/>
</dbReference>
<dbReference type="PROSITE" id="PS50082">
    <property type="entry name" value="WD_REPEATS_2"/>
    <property type="match status" value="1"/>
</dbReference>
<dbReference type="EMBL" id="BMHV01000050">
    <property type="protein sequence ID" value="GGF76474.1"/>
    <property type="molecule type" value="Genomic_DNA"/>
</dbReference>
<dbReference type="Gene3D" id="3.40.50.1460">
    <property type="match status" value="1"/>
</dbReference>
<keyword evidence="3" id="KW-0732">Signal</keyword>
<dbReference type="Pfam" id="PF16755">
    <property type="entry name" value="Beta-prop_NUP159_NUP214"/>
    <property type="match status" value="1"/>
</dbReference>
<dbReference type="InterPro" id="IPR036322">
    <property type="entry name" value="WD40_repeat_dom_sf"/>
</dbReference>
<feature type="domain" description="Peptidase C14 caspase" evidence="4">
    <location>
        <begin position="547"/>
        <end position="741"/>
    </location>
</feature>
<dbReference type="InterPro" id="IPR015943">
    <property type="entry name" value="WD40/YVTN_repeat-like_dom_sf"/>
</dbReference>
<evidence type="ECO:0000313" key="7">
    <source>
        <dbReference type="Proteomes" id="UP000632498"/>
    </source>
</evidence>
<dbReference type="InterPro" id="IPR039462">
    <property type="entry name" value="Nup159/Nup146_N"/>
</dbReference>
<evidence type="ECO:0000259" key="4">
    <source>
        <dbReference type="Pfam" id="PF00656"/>
    </source>
</evidence>
<evidence type="ECO:0000256" key="1">
    <source>
        <dbReference type="ARBA" id="ARBA00022448"/>
    </source>
</evidence>
<dbReference type="Proteomes" id="UP000632498">
    <property type="component" value="Unassembled WGS sequence"/>
</dbReference>
<evidence type="ECO:0000313" key="6">
    <source>
        <dbReference type="EMBL" id="GGF76474.1"/>
    </source>
</evidence>
<dbReference type="GO" id="GO:0006508">
    <property type="term" value="P:proteolysis"/>
    <property type="evidence" value="ECO:0007669"/>
    <property type="project" value="InterPro"/>
</dbReference>
<comment type="caution">
    <text evidence="6">The sequence shown here is derived from an EMBL/GenBank/DDBJ whole genome shotgun (WGS) entry which is preliminary data.</text>
</comment>
<evidence type="ECO:0000256" key="3">
    <source>
        <dbReference type="SAM" id="SignalP"/>
    </source>
</evidence>
<dbReference type="InterPro" id="IPR029030">
    <property type="entry name" value="Caspase-like_dom_sf"/>
</dbReference>
<evidence type="ECO:0008006" key="8">
    <source>
        <dbReference type="Google" id="ProtNLM"/>
    </source>
</evidence>
<dbReference type="InterPro" id="IPR001680">
    <property type="entry name" value="WD40_rpt"/>
</dbReference>
<sequence>MISRRKFLTSTAITTAGAVLASNAALAQFMPPSVITQTVTSTITDAINSSLSLVVNAHATVDLKQVTAINAITSAKVSGTRDKKHMLKAHDDGSVTIWDLDQGRQVKKVDNLHQAPVTTIAMSEHNATALSAAEDGSLSVINANSGQTKGSWKPQSNTKPTAVAVANKSAKAAVAMEDGSLVIVDTDKPEQAVQTKVSKSQLKSVSLSNDGKTVLAGRNDGKITIVDSTSNKAVKTIKAHKSEVTHIQALKDDSGYITTSSDGTVKKWNADFSKTISEVNTGAPVTQANVSDDGSKVATAAPDGQVKINDINTKTTIAEIKNTEEVKSIEFGTSNNVVHVASKDGTSRILDANKGKETARVVVTKQDGWAALDVETGGFEGDGDALTAVTWENDDISLDMDQFGESHMEPGVLALASASEAPATVQERPKLSVSFATPPQVAIASPSSDEDTDDDEFEVSVQAADLGGGVKEIRLYQNGKLVAKHMPDEDDAEDKVYSHNFEIKLAPGKNDLRCVALSKDAIESKPAKVKIAYSGAELKSVLHVAAIGINDYRNPALSLNYGVPDATGIKDFFEKQPKKLFKDIRTTAVFDKQATKSGIKAALMSIKDNAKPEDVVLIYLAGHGDTLGESWYFMPYDVTYPERPDHVREKGIPSSELEAWVAEIPAQKVVMLMDSCKSGAAVAKTRGFEERKALSRLSRTSGIHVIAGAAKEQFAVELTDLGHGAFTYTILEALNGGGVNPRKNDGLVSVRGLSRFIEDRLPELSEEGGREPQFPVISSRGQDFPLAVKV</sequence>
<dbReference type="InterPro" id="IPR013783">
    <property type="entry name" value="Ig-like_fold"/>
</dbReference>
<dbReference type="Pfam" id="PF00656">
    <property type="entry name" value="Peptidase_C14"/>
    <property type="match status" value="1"/>
</dbReference>
<dbReference type="SUPFAM" id="SSF52129">
    <property type="entry name" value="Caspase-like"/>
    <property type="match status" value="1"/>
</dbReference>
<dbReference type="GO" id="GO:0006364">
    <property type="term" value="P:rRNA processing"/>
    <property type="evidence" value="ECO:0007669"/>
    <property type="project" value="TreeGrafter"/>
</dbReference>
<evidence type="ECO:0000259" key="5">
    <source>
        <dbReference type="Pfam" id="PF16755"/>
    </source>
</evidence>
<dbReference type="SMART" id="SM00320">
    <property type="entry name" value="WD40"/>
    <property type="match status" value="6"/>
</dbReference>
<keyword evidence="7" id="KW-1185">Reference proteome</keyword>
<dbReference type="PROSITE" id="PS51318">
    <property type="entry name" value="TAT"/>
    <property type="match status" value="1"/>
</dbReference>
<dbReference type="PANTHER" id="PTHR22840">
    <property type="entry name" value="WD REPEAT-CONTAINING PROTEIN 36"/>
    <property type="match status" value="1"/>
</dbReference>
<feature type="chain" id="PRO_5037733733" description="Peptidase C14 caspase domain-containing protein" evidence="3">
    <location>
        <begin position="28"/>
        <end position="790"/>
    </location>
</feature>
<keyword evidence="1" id="KW-0813">Transport</keyword>
<dbReference type="InterPro" id="IPR006311">
    <property type="entry name" value="TAT_signal"/>
</dbReference>
<reference evidence="6" key="1">
    <citation type="journal article" date="2014" name="Int. J. Syst. Evol. Microbiol.">
        <title>Complete genome sequence of Corynebacterium casei LMG S-19264T (=DSM 44701T), isolated from a smear-ripened cheese.</title>
        <authorList>
            <consortium name="US DOE Joint Genome Institute (JGI-PGF)"/>
            <person name="Walter F."/>
            <person name="Albersmeier A."/>
            <person name="Kalinowski J."/>
            <person name="Ruckert C."/>
        </authorList>
    </citation>
    <scope>NUCLEOTIDE SEQUENCE</scope>
    <source>
        <strain evidence="6">CGMCC 1.15254</strain>
    </source>
</reference>
<feature type="repeat" description="WD" evidence="2">
    <location>
        <begin position="237"/>
        <end position="278"/>
    </location>
</feature>
<protein>
    <recommendedName>
        <fullName evidence="8">Peptidase C14 caspase domain-containing protein</fullName>
    </recommendedName>
</protein>
<dbReference type="Gene3D" id="2.130.10.10">
    <property type="entry name" value="YVTN repeat-like/Quinoprotein amine dehydrogenase"/>
    <property type="match status" value="2"/>
</dbReference>